<gene>
    <name evidence="2" type="ORF">PPRIM_AZ9-3.1.T0050232</name>
</gene>
<evidence type="ECO:0000313" key="2">
    <source>
        <dbReference type="EMBL" id="CAD8043579.1"/>
    </source>
</evidence>
<evidence type="ECO:0000256" key="1">
    <source>
        <dbReference type="SAM" id="SignalP"/>
    </source>
</evidence>
<dbReference type="EMBL" id="CAJJDM010000002">
    <property type="protein sequence ID" value="CAD8043579.1"/>
    <property type="molecule type" value="Genomic_DNA"/>
</dbReference>
<name>A0A8S1JPX6_PARPR</name>
<sequence>MNKFIIASCIIALTFAWTTSTSQQCSCSDYLLATECQNGFGCYWTGSACQNVDCSAQKDQPTCLNYPTACYYNSTSGPCLSFSSCSKLSGNNTQQCQAQNVKCANTAGTGTTCSDFSCSSFNSTTCPQGCYLNGQTCSNTPTCSSQTGANCALPYCALNGNTCQQAVCSNYTAAGQLSCLFVMPSASSVQPCYWNSTACVDASGASNLNSSTSCFVNTLGAYHWSTANSTATDGSCKSCYGVLLQIVFAILLLLA</sequence>
<dbReference type="OMA" id="TLGAYHW"/>
<proteinExistence type="predicted"/>
<accession>A0A8S1JPX6</accession>
<dbReference type="AlphaFoldDB" id="A0A8S1JPX6"/>
<comment type="caution">
    <text evidence="2">The sequence shown here is derived from an EMBL/GenBank/DDBJ whole genome shotgun (WGS) entry which is preliminary data.</text>
</comment>
<organism evidence="2 3">
    <name type="scientific">Paramecium primaurelia</name>
    <dbReference type="NCBI Taxonomy" id="5886"/>
    <lineage>
        <taxon>Eukaryota</taxon>
        <taxon>Sar</taxon>
        <taxon>Alveolata</taxon>
        <taxon>Ciliophora</taxon>
        <taxon>Intramacronucleata</taxon>
        <taxon>Oligohymenophorea</taxon>
        <taxon>Peniculida</taxon>
        <taxon>Parameciidae</taxon>
        <taxon>Paramecium</taxon>
    </lineage>
</organism>
<feature type="chain" id="PRO_5035787737" evidence="1">
    <location>
        <begin position="17"/>
        <end position="255"/>
    </location>
</feature>
<feature type="signal peptide" evidence="1">
    <location>
        <begin position="1"/>
        <end position="16"/>
    </location>
</feature>
<keyword evidence="1" id="KW-0732">Signal</keyword>
<reference evidence="2" key="1">
    <citation type="submission" date="2021-01" db="EMBL/GenBank/DDBJ databases">
        <authorList>
            <consortium name="Genoscope - CEA"/>
            <person name="William W."/>
        </authorList>
    </citation>
    <scope>NUCLEOTIDE SEQUENCE</scope>
</reference>
<protein>
    <submittedName>
        <fullName evidence="2">Uncharacterized protein</fullName>
    </submittedName>
</protein>
<keyword evidence="3" id="KW-1185">Reference proteome</keyword>
<evidence type="ECO:0000313" key="3">
    <source>
        <dbReference type="Proteomes" id="UP000688137"/>
    </source>
</evidence>
<dbReference type="Proteomes" id="UP000688137">
    <property type="component" value="Unassembled WGS sequence"/>
</dbReference>